<accession>A0A9W7C5G4</accession>
<sequence>VQFTHSHRDDSHTSKLFREFDLDHSGTLSTDEFSQVLTERMHLAQRDVALITDKFFNISEQPEHLKPSTSLR</sequence>
<evidence type="ECO:0000313" key="3">
    <source>
        <dbReference type="EMBL" id="GMH98573.1"/>
    </source>
</evidence>
<dbReference type="AlphaFoldDB" id="A0A9W7C5G4"/>
<evidence type="ECO:0000259" key="2">
    <source>
        <dbReference type="PROSITE" id="PS50222"/>
    </source>
</evidence>
<dbReference type="EMBL" id="BLQM01000876">
    <property type="protein sequence ID" value="GMH98573.1"/>
    <property type="molecule type" value="Genomic_DNA"/>
</dbReference>
<name>A0A9W7C5G4_9STRA</name>
<dbReference type="PROSITE" id="PS50222">
    <property type="entry name" value="EF_HAND_2"/>
    <property type="match status" value="1"/>
</dbReference>
<dbReference type="Gene3D" id="1.10.238.10">
    <property type="entry name" value="EF-hand"/>
    <property type="match status" value="1"/>
</dbReference>
<gene>
    <name evidence="3" type="ORF">TL16_g13417</name>
</gene>
<dbReference type="PROSITE" id="PS00018">
    <property type="entry name" value="EF_HAND_1"/>
    <property type="match status" value="1"/>
</dbReference>
<dbReference type="Pfam" id="PF00036">
    <property type="entry name" value="EF-hand_1"/>
    <property type="match status" value="1"/>
</dbReference>
<keyword evidence="1" id="KW-0106">Calcium</keyword>
<dbReference type="InterPro" id="IPR002048">
    <property type="entry name" value="EF_hand_dom"/>
</dbReference>
<dbReference type="GO" id="GO:0005509">
    <property type="term" value="F:calcium ion binding"/>
    <property type="evidence" value="ECO:0007669"/>
    <property type="project" value="InterPro"/>
</dbReference>
<protein>
    <recommendedName>
        <fullName evidence="2">EF-hand domain-containing protein</fullName>
    </recommendedName>
</protein>
<feature type="non-terminal residue" evidence="3">
    <location>
        <position position="72"/>
    </location>
</feature>
<proteinExistence type="predicted"/>
<evidence type="ECO:0000313" key="4">
    <source>
        <dbReference type="Proteomes" id="UP001162640"/>
    </source>
</evidence>
<dbReference type="InterPro" id="IPR018247">
    <property type="entry name" value="EF_Hand_1_Ca_BS"/>
</dbReference>
<feature type="domain" description="EF-hand" evidence="2">
    <location>
        <begin position="8"/>
        <end position="43"/>
    </location>
</feature>
<dbReference type="Proteomes" id="UP001162640">
    <property type="component" value="Unassembled WGS sequence"/>
</dbReference>
<organism evidence="3 4">
    <name type="scientific">Triparma laevis f. inornata</name>
    <dbReference type="NCBI Taxonomy" id="1714386"/>
    <lineage>
        <taxon>Eukaryota</taxon>
        <taxon>Sar</taxon>
        <taxon>Stramenopiles</taxon>
        <taxon>Ochrophyta</taxon>
        <taxon>Bolidophyceae</taxon>
        <taxon>Parmales</taxon>
        <taxon>Triparmaceae</taxon>
        <taxon>Triparma</taxon>
    </lineage>
</organism>
<evidence type="ECO:0000256" key="1">
    <source>
        <dbReference type="ARBA" id="ARBA00022837"/>
    </source>
</evidence>
<reference evidence="4" key="1">
    <citation type="journal article" date="2023" name="Commun. Biol.">
        <title>Genome analysis of Parmales, the sister group of diatoms, reveals the evolutionary specialization of diatoms from phago-mixotrophs to photoautotrophs.</title>
        <authorList>
            <person name="Ban H."/>
            <person name="Sato S."/>
            <person name="Yoshikawa S."/>
            <person name="Yamada K."/>
            <person name="Nakamura Y."/>
            <person name="Ichinomiya M."/>
            <person name="Sato N."/>
            <person name="Blanc-Mathieu R."/>
            <person name="Endo H."/>
            <person name="Kuwata A."/>
            <person name="Ogata H."/>
        </authorList>
    </citation>
    <scope>NUCLEOTIDE SEQUENCE [LARGE SCALE GENOMIC DNA]</scope>
</reference>
<comment type="caution">
    <text evidence="3">The sequence shown here is derived from an EMBL/GenBank/DDBJ whole genome shotgun (WGS) entry which is preliminary data.</text>
</comment>
<dbReference type="InterPro" id="IPR011992">
    <property type="entry name" value="EF-hand-dom_pair"/>
</dbReference>
<dbReference type="SUPFAM" id="SSF47473">
    <property type="entry name" value="EF-hand"/>
    <property type="match status" value="1"/>
</dbReference>